<dbReference type="Gene3D" id="3.40.430.10">
    <property type="entry name" value="Dihydrofolate Reductase, subunit A"/>
    <property type="match status" value="1"/>
</dbReference>
<name>A0ABR5IRD9_9ACTN</name>
<dbReference type="InterPro" id="IPR002734">
    <property type="entry name" value="RibDG_C"/>
</dbReference>
<gene>
    <name evidence="2" type="ORF">ADK38_46280</name>
</gene>
<sequence>GALADAGVDVEGGLLADEAAAGNEAWLTSMLRHRPFVLWKYAATLDGRTAAADGTSRWITSPEARADVHRLRAEADA</sequence>
<keyword evidence="3" id="KW-1185">Reference proteome</keyword>
<accession>A0ABR5IRD9</accession>
<feature type="non-terminal residue" evidence="2">
    <location>
        <position position="1"/>
    </location>
</feature>
<feature type="non-terminal residue" evidence="2">
    <location>
        <position position="77"/>
    </location>
</feature>
<proteinExistence type="predicted"/>
<evidence type="ECO:0000313" key="2">
    <source>
        <dbReference type="EMBL" id="KOG44323.1"/>
    </source>
</evidence>
<comment type="caution">
    <text evidence="2">The sequence shown here is derived from an EMBL/GenBank/DDBJ whole genome shotgun (WGS) entry which is preliminary data.</text>
</comment>
<dbReference type="EMBL" id="LGUT01004594">
    <property type="protein sequence ID" value="KOG44323.1"/>
    <property type="molecule type" value="Genomic_DNA"/>
</dbReference>
<dbReference type="InterPro" id="IPR024072">
    <property type="entry name" value="DHFR-like_dom_sf"/>
</dbReference>
<evidence type="ECO:0000259" key="1">
    <source>
        <dbReference type="Pfam" id="PF01872"/>
    </source>
</evidence>
<protein>
    <submittedName>
        <fullName evidence="2">DeoR faimly transcriptional regulator</fullName>
    </submittedName>
</protein>
<reference evidence="2 3" key="1">
    <citation type="submission" date="2015-07" db="EMBL/GenBank/DDBJ databases">
        <authorList>
            <person name="Ju K.-S."/>
            <person name="Doroghazi J.R."/>
            <person name="Metcalf W.W."/>
        </authorList>
    </citation>
    <scope>NUCLEOTIDE SEQUENCE [LARGE SCALE GENOMIC DNA]</scope>
    <source>
        <strain evidence="2 3">NRRL B-3589</strain>
    </source>
</reference>
<dbReference type="Proteomes" id="UP000037020">
    <property type="component" value="Unassembled WGS sequence"/>
</dbReference>
<feature type="domain" description="Bacterial bifunctional deaminase-reductase C-terminal" evidence="1">
    <location>
        <begin position="35"/>
        <end position="77"/>
    </location>
</feature>
<organism evidence="2 3">
    <name type="scientific">Streptomyces varsoviensis</name>
    <dbReference type="NCBI Taxonomy" id="67373"/>
    <lineage>
        <taxon>Bacteria</taxon>
        <taxon>Bacillati</taxon>
        <taxon>Actinomycetota</taxon>
        <taxon>Actinomycetes</taxon>
        <taxon>Kitasatosporales</taxon>
        <taxon>Streptomycetaceae</taxon>
        <taxon>Streptomyces</taxon>
    </lineage>
</organism>
<evidence type="ECO:0000313" key="3">
    <source>
        <dbReference type="Proteomes" id="UP000037020"/>
    </source>
</evidence>
<dbReference type="SUPFAM" id="SSF53597">
    <property type="entry name" value="Dihydrofolate reductase-like"/>
    <property type="match status" value="1"/>
</dbReference>
<dbReference type="Pfam" id="PF01872">
    <property type="entry name" value="RibD_C"/>
    <property type="match status" value="1"/>
</dbReference>